<reference evidence="1 2" key="1">
    <citation type="journal article" date="2015" name="Genome Announc.">
        <title>Expanding the biotechnology potential of lactobacilli through comparative genomics of 213 strains and associated genera.</title>
        <authorList>
            <person name="Sun Z."/>
            <person name="Harris H.M."/>
            <person name="McCann A."/>
            <person name="Guo C."/>
            <person name="Argimon S."/>
            <person name="Zhang W."/>
            <person name="Yang X."/>
            <person name="Jeffery I.B."/>
            <person name="Cooney J.C."/>
            <person name="Kagawa T.F."/>
            <person name="Liu W."/>
            <person name="Song Y."/>
            <person name="Salvetti E."/>
            <person name="Wrobel A."/>
            <person name="Rasinkangas P."/>
            <person name="Parkhill J."/>
            <person name="Rea M.C."/>
            <person name="O'Sullivan O."/>
            <person name="Ritari J."/>
            <person name="Douillard F.P."/>
            <person name="Paul Ross R."/>
            <person name="Yang R."/>
            <person name="Briner A.E."/>
            <person name="Felis G.E."/>
            <person name="de Vos W.M."/>
            <person name="Barrangou R."/>
            <person name="Klaenhammer T.R."/>
            <person name="Caufield P.W."/>
            <person name="Cui Y."/>
            <person name="Zhang H."/>
            <person name="O'Toole P.W."/>
        </authorList>
    </citation>
    <scope>NUCLEOTIDE SEQUENCE [LARGE SCALE GENOMIC DNA]</scope>
    <source>
        <strain evidence="1 2">DSM 20509</strain>
    </source>
</reference>
<proteinExistence type="predicted"/>
<sequence length="55" mass="6409">MDWIIEKFGIKEKKRIVLESEVLKEKRILDKLNLNNVENSQSSQAGFLFCRKGAI</sequence>
<comment type="caution">
    <text evidence="1">The sequence shown here is derived from an EMBL/GenBank/DDBJ whole genome shotgun (WGS) entry which is preliminary data.</text>
</comment>
<dbReference type="EMBL" id="AYYP01000063">
    <property type="protein sequence ID" value="KRM63341.1"/>
    <property type="molecule type" value="Genomic_DNA"/>
</dbReference>
<keyword evidence="2" id="KW-1185">Reference proteome</keyword>
<accession>A0A0R2A889</accession>
<name>A0A0R2A889_9LACO</name>
<evidence type="ECO:0000313" key="1">
    <source>
        <dbReference type="EMBL" id="KRM63341.1"/>
    </source>
</evidence>
<dbReference type="PATRIC" id="fig|1423718.3.peg.645"/>
<dbReference type="AlphaFoldDB" id="A0A0R2A889"/>
<gene>
    <name evidence="1" type="ORF">FC14_GL000623</name>
</gene>
<organism evidence="1 2">
    <name type="scientific">Ligilactobacillus agilis DSM 20509</name>
    <dbReference type="NCBI Taxonomy" id="1423718"/>
    <lineage>
        <taxon>Bacteria</taxon>
        <taxon>Bacillati</taxon>
        <taxon>Bacillota</taxon>
        <taxon>Bacilli</taxon>
        <taxon>Lactobacillales</taxon>
        <taxon>Lactobacillaceae</taxon>
        <taxon>Ligilactobacillus</taxon>
    </lineage>
</organism>
<evidence type="ECO:0000313" key="2">
    <source>
        <dbReference type="Proteomes" id="UP000051008"/>
    </source>
</evidence>
<protein>
    <submittedName>
        <fullName evidence="1">Uncharacterized protein</fullName>
    </submittedName>
</protein>
<dbReference type="Proteomes" id="UP000051008">
    <property type="component" value="Unassembled WGS sequence"/>
</dbReference>